<dbReference type="Proteomes" id="UP000769157">
    <property type="component" value="Unassembled WGS sequence"/>
</dbReference>
<sequence>MQQDDSKHPPLYAQEIDLVQKDNYTTLYRLVDDLAAVLNENCRLKNDIWHQSDQLSCAINADYQGSKLEQDPSLFKYPTLGSSEPASTSQSSKKDRITQLDLENKKLAHLLKDRQTYNEHLRNTIDESEQDLLRILTVLADHYVQTNKTQLENQISYSDQFLDKKQQMHAKYLQLIEINEKSKQLYVVFDKIRSFLDNGVSTQKTAINNVS</sequence>
<gene>
    <name evidence="2" type="ORF">OGAPHI_000811</name>
</gene>
<evidence type="ECO:0000313" key="3">
    <source>
        <dbReference type="Proteomes" id="UP000769157"/>
    </source>
</evidence>
<name>A0A9P8PGC2_9ASCO</name>
<reference evidence="2" key="2">
    <citation type="submission" date="2021-01" db="EMBL/GenBank/DDBJ databases">
        <authorList>
            <person name="Schikora-Tamarit M.A."/>
        </authorList>
    </citation>
    <scope>NUCLEOTIDE SEQUENCE</scope>
    <source>
        <strain evidence="2">CBS6075</strain>
    </source>
</reference>
<reference evidence="2" key="1">
    <citation type="journal article" date="2021" name="Open Biol.">
        <title>Shared evolutionary footprints suggest mitochondrial oxidative damage underlies multiple complex I losses in fungi.</title>
        <authorList>
            <person name="Schikora-Tamarit M.A."/>
            <person name="Marcet-Houben M."/>
            <person name="Nosek J."/>
            <person name="Gabaldon T."/>
        </authorList>
    </citation>
    <scope>NUCLEOTIDE SEQUENCE</scope>
    <source>
        <strain evidence="2">CBS6075</strain>
    </source>
</reference>
<feature type="compositionally biased region" description="Polar residues" evidence="1">
    <location>
        <begin position="80"/>
        <end position="91"/>
    </location>
</feature>
<organism evidence="2 3">
    <name type="scientific">Ogataea philodendri</name>
    <dbReference type="NCBI Taxonomy" id="1378263"/>
    <lineage>
        <taxon>Eukaryota</taxon>
        <taxon>Fungi</taxon>
        <taxon>Dikarya</taxon>
        <taxon>Ascomycota</taxon>
        <taxon>Saccharomycotina</taxon>
        <taxon>Pichiomycetes</taxon>
        <taxon>Pichiales</taxon>
        <taxon>Pichiaceae</taxon>
        <taxon>Ogataea</taxon>
    </lineage>
</organism>
<accession>A0A9P8PGC2</accession>
<feature type="region of interest" description="Disordered" evidence="1">
    <location>
        <begin position="74"/>
        <end position="98"/>
    </location>
</feature>
<dbReference type="EMBL" id="JAEUBE010000084">
    <property type="protein sequence ID" value="KAH3671100.1"/>
    <property type="molecule type" value="Genomic_DNA"/>
</dbReference>
<keyword evidence="3" id="KW-1185">Reference proteome</keyword>
<dbReference type="OrthoDB" id="3988311at2759"/>
<proteinExistence type="predicted"/>
<dbReference type="AlphaFoldDB" id="A0A9P8PGC2"/>
<evidence type="ECO:0000256" key="1">
    <source>
        <dbReference type="SAM" id="MobiDB-lite"/>
    </source>
</evidence>
<evidence type="ECO:0000313" key="2">
    <source>
        <dbReference type="EMBL" id="KAH3671100.1"/>
    </source>
</evidence>
<dbReference type="GeneID" id="70232779"/>
<protein>
    <submittedName>
        <fullName evidence="2">Uncharacterized protein</fullName>
    </submittedName>
</protein>
<dbReference type="RefSeq" id="XP_046064468.1">
    <property type="nucleotide sequence ID" value="XM_046208947.1"/>
</dbReference>
<comment type="caution">
    <text evidence="2">The sequence shown here is derived from an EMBL/GenBank/DDBJ whole genome shotgun (WGS) entry which is preliminary data.</text>
</comment>